<proteinExistence type="predicted"/>
<dbReference type="EnsemblMetazoa" id="G28821.1">
    <property type="protein sequence ID" value="G28821.1:cds"/>
    <property type="gene ID" value="G28821"/>
</dbReference>
<keyword evidence="4" id="KW-1185">Reference proteome</keyword>
<feature type="chain" id="PRO_5036483219" description="EGF-like domain-containing protein" evidence="2">
    <location>
        <begin position="23"/>
        <end position="125"/>
    </location>
</feature>
<keyword evidence="1" id="KW-0472">Membrane</keyword>
<keyword evidence="1" id="KW-1133">Transmembrane helix</keyword>
<feature type="signal peptide" evidence="2">
    <location>
        <begin position="1"/>
        <end position="22"/>
    </location>
</feature>
<sequence length="125" mass="12599">MRGFQCLLFCVLLYSASVEVFGQLECEEDGDCPDNATCEDVEGEDLCVCGADFDAVDVPGLTIGGTAVTVCIARIPYTRMTTTSTSTTGTTKKSGIGPIIPLIGGGALLLALLAGGAAALASSSG</sequence>
<feature type="transmembrane region" description="Helical" evidence="1">
    <location>
        <begin position="99"/>
        <end position="121"/>
    </location>
</feature>
<dbReference type="Proteomes" id="UP000005408">
    <property type="component" value="Unassembled WGS sequence"/>
</dbReference>
<organism evidence="3 4">
    <name type="scientific">Magallana gigas</name>
    <name type="common">Pacific oyster</name>
    <name type="synonym">Crassostrea gigas</name>
    <dbReference type="NCBI Taxonomy" id="29159"/>
    <lineage>
        <taxon>Eukaryota</taxon>
        <taxon>Metazoa</taxon>
        <taxon>Spiralia</taxon>
        <taxon>Lophotrochozoa</taxon>
        <taxon>Mollusca</taxon>
        <taxon>Bivalvia</taxon>
        <taxon>Autobranchia</taxon>
        <taxon>Pteriomorphia</taxon>
        <taxon>Ostreida</taxon>
        <taxon>Ostreoidea</taxon>
        <taxon>Ostreidae</taxon>
        <taxon>Magallana</taxon>
    </lineage>
</organism>
<evidence type="ECO:0000313" key="4">
    <source>
        <dbReference type="Proteomes" id="UP000005408"/>
    </source>
</evidence>
<evidence type="ECO:0000313" key="3">
    <source>
        <dbReference type="EnsemblMetazoa" id="G28821.1:cds"/>
    </source>
</evidence>
<evidence type="ECO:0000256" key="1">
    <source>
        <dbReference type="SAM" id="Phobius"/>
    </source>
</evidence>
<keyword evidence="1" id="KW-0812">Transmembrane</keyword>
<accession>A0A8W8LMR2</accession>
<evidence type="ECO:0008006" key="5">
    <source>
        <dbReference type="Google" id="ProtNLM"/>
    </source>
</evidence>
<evidence type="ECO:0000256" key="2">
    <source>
        <dbReference type="SAM" id="SignalP"/>
    </source>
</evidence>
<protein>
    <recommendedName>
        <fullName evidence="5">EGF-like domain-containing protein</fullName>
    </recommendedName>
</protein>
<keyword evidence="2" id="KW-0732">Signal</keyword>
<name>A0A8W8LMR2_MAGGI</name>
<reference evidence="3" key="1">
    <citation type="submission" date="2022-08" db="UniProtKB">
        <authorList>
            <consortium name="EnsemblMetazoa"/>
        </authorList>
    </citation>
    <scope>IDENTIFICATION</scope>
    <source>
        <strain evidence="3">05x7-T-G4-1.051#20</strain>
    </source>
</reference>
<dbReference type="AlphaFoldDB" id="A0A8W8LMR2"/>